<gene>
    <name evidence="2" type="ORF">TSPGSL018_25600</name>
</gene>
<feature type="compositionally biased region" description="Polar residues" evidence="1">
    <location>
        <begin position="115"/>
        <end position="125"/>
    </location>
</feature>
<feature type="region of interest" description="Disordered" evidence="1">
    <location>
        <begin position="1"/>
        <end position="125"/>
    </location>
</feature>
<dbReference type="AlphaFoldDB" id="A0A061RRJ0"/>
<evidence type="ECO:0000313" key="2">
    <source>
        <dbReference type="EMBL" id="JAC74563.1"/>
    </source>
</evidence>
<feature type="compositionally biased region" description="Polar residues" evidence="1">
    <location>
        <begin position="1"/>
        <end position="16"/>
    </location>
</feature>
<feature type="compositionally biased region" description="Low complexity" evidence="1">
    <location>
        <begin position="74"/>
        <end position="84"/>
    </location>
</feature>
<name>A0A061RRJ0_9CHLO</name>
<sequence length="125" mass="12777">RQTPLTPLGGAQSSRRSLLAPRRDPPRPSPEAAGVSEREPALEAAAGCNPPRLPHHLRPALPIPPRGPKTAGKRPSPGGSSSVLPAPPPVPVKLRAPAAPPLPRMTAGRGGAVADSSSRRSGTRS</sequence>
<protein>
    <submittedName>
        <fullName evidence="2">Uncharacterized protein</fullName>
    </submittedName>
</protein>
<organism evidence="2">
    <name type="scientific">Tetraselmis sp. GSL018</name>
    <dbReference type="NCBI Taxonomy" id="582737"/>
    <lineage>
        <taxon>Eukaryota</taxon>
        <taxon>Viridiplantae</taxon>
        <taxon>Chlorophyta</taxon>
        <taxon>core chlorophytes</taxon>
        <taxon>Chlorodendrophyceae</taxon>
        <taxon>Chlorodendrales</taxon>
        <taxon>Chlorodendraceae</taxon>
        <taxon>Tetraselmis</taxon>
    </lineage>
</organism>
<accession>A0A061RRJ0</accession>
<feature type="non-terminal residue" evidence="2">
    <location>
        <position position="1"/>
    </location>
</feature>
<reference evidence="2" key="1">
    <citation type="submission" date="2014-05" db="EMBL/GenBank/DDBJ databases">
        <title>The transcriptome of the halophilic microalga Tetraselmis sp. GSL018 isolated from the Great Salt Lake, Utah.</title>
        <authorList>
            <person name="Jinkerson R.E."/>
            <person name="D'Adamo S."/>
            <person name="Posewitz M.C."/>
        </authorList>
    </citation>
    <scope>NUCLEOTIDE SEQUENCE</scope>
    <source>
        <strain evidence="2">GSL018</strain>
    </source>
</reference>
<evidence type="ECO:0000256" key="1">
    <source>
        <dbReference type="SAM" id="MobiDB-lite"/>
    </source>
</evidence>
<proteinExistence type="predicted"/>
<dbReference type="EMBL" id="GBEZ01011203">
    <property type="protein sequence ID" value="JAC74563.1"/>
    <property type="molecule type" value="Transcribed_RNA"/>
</dbReference>